<dbReference type="EMBL" id="CH473950">
    <property type="protein sequence ID" value="EDM16426.1"/>
    <property type="molecule type" value="Genomic_DNA"/>
</dbReference>
<dbReference type="AlphaFoldDB" id="A6HQZ7"/>
<gene>
    <name evidence="1" type="ORF">rCG_59747</name>
</gene>
<accession>A6HQZ7</accession>
<proteinExistence type="predicted"/>
<evidence type="ECO:0000313" key="1">
    <source>
        <dbReference type="EMBL" id="EDM16426.1"/>
    </source>
</evidence>
<dbReference type="Proteomes" id="UP000234681">
    <property type="component" value="Chromosome 7"/>
</dbReference>
<evidence type="ECO:0000313" key="2">
    <source>
        <dbReference type="Proteomes" id="UP000234681"/>
    </source>
</evidence>
<sequence>MKHVGSESRELVFKLLTLP</sequence>
<reference evidence="1 2" key="1">
    <citation type="submission" date="2005-09" db="EMBL/GenBank/DDBJ databases">
        <authorList>
            <person name="Mural R.J."/>
            <person name="Li P.W."/>
            <person name="Adams M.D."/>
            <person name="Amanatides P.G."/>
            <person name="Baden-Tillson H."/>
            <person name="Barnstead M."/>
            <person name="Chin S.H."/>
            <person name="Dew I."/>
            <person name="Evans C.A."/>
            <person name="Ferriera S."/>
            <person name="Flanigan M."/>
            <person name="Fosler C."/>
            <person name="Glodek A."/>
            <person name="Gu Z."/>
            <person name="Holt R.A."/>
            <person name="Jennings D."/>
            <person name="Kraft C.L."/>
            <person name="Lu F."/>
            <person name="Nguyen T."/>
            <person name="Nusskern D.R."/>
            <person name="Pfannkoch C.M."/>
            <person name="Sitter C."/>
            <person name="Sutton G.G."/>
            <person name="Venter J.C."/>
            <person name="Wang Z."/>
            <person name="Woodage T."/>
            <person name="Zheng X.H."/>
            <person name="Zhong F."/>
        </authorList>
    </citation>
    <scope>NUCLEOTIDE SEQUENCE [LARGE SCALE GENOMIC DNA]</scope>
    <source>
        <strain>BN</strain>
        <strain evidence="2">Sprague-Dawley</strain>
    </source>
</reference>
<protein>
    <submittedName>
        <fullName evidence="1">RCG59747</fullName>
    </submittedName>
</protein>
<name>A6HQZ7_RAT</name>
<organism evidence="1 2">
    <name type="scientific">Rattus norvegicus</name>
    <name type="common">Rat</name>
    <dbReference type="NCBI Taxonomy" id="10116"/>
    <lineage>
        <taxon>Eukaryota</taxon>
        <taxon>Metazoa</taxon>
        <taxon>Chordata</taxon>
        <taxon>Craniata</taxon>
        <taxon>Vertebrata</taxon>
        <taxon>Euteleostomi</taxon>
        <taxon>Mammalia</taxon>
        <taxon>Eutheria</taxon>
        <taxon>Euarchontoglires</taxon>
        <taxon>Glires</taxon>
        <taxon>Rodentia</taxon>
        <taxon>Myomorpha</taxon>
        <taxon>Muroidea</taxon>
        <taxon>Muridae</taxon>
        <taxon>Murinae</taxon>
        <taxon>Rattus</taxon>
    </lineage>
</organism>